<protein>
    <submittedName>
        <fullName evidence="1">Essential recombination function protein</fullName>
    </submittedName>
</protein>
<organism evidence="1">
    <name type="scientific">uncultured Caudovirales phage</name>
    <dbReference type="NCBI Taxonomy" id="2100421"/>
    <lineage>
        <taxon>Viruses</taxon>
        <taxon>Duplodnaviria</taxon>
        <taxon>Heunggongvirae</taxon>
        <taxon>Uroviricota</taxon>
        <taxon>Caudoviricetes</taxon>
        <taxon>Peduoviridae</taxon>
        <taxon>Maltschvirus</taxon>
        <taxon>Maltschvirus maltsch</taxon>
    </lineage>
</organism>
<gene>
    <name evidence="1" type="ORF">UFOVP215_11</name>
</gene>
<sequence length="186" mass="20531">MQKSNTIGELAKALIVFHLKVDTIKKDAKNPFFKSSYASLSNILEGINEPLIEAGIAFTQFPTDDNGLTTILIHSESGEWIESNYTMKPVKDDPQGRGSVITYQRRYALASILGLNIDEDDDGNTATFGGKNPQEAEENSKQWLNKGTELFNKAKTKLDAGETTMAKIKAAFKVSKEVETLLTNKI</sequence>
<dbReference type="EMBL" id="LR798266">
    <property type="protein sequence ID" value="CAB5218794.1"/>
    <property type="molecule type" value="Genomic_DNA"/>
</dbReference>
<reference evidence="1" key="1">
    <citation type="submission" date="2020-05" db="EMBL/GenBank/DDBJ databases">
        <authorList>
            <person name="Chiriac C."/>
            <person name="Salcher M."/>
            <person name="Ghai R."/>
            <person name="Kavagutti S V."/>
        </authorList>
    </citation>
    <scope>NUCLEOTIDE SEQUENCE</scope>
</reference>
<proteinExistence type="predicted"/>
<accession>A0A6J7WRW4</accession>
<dbReference type="InterPro" id="IPR007499">
    <property type="entry name" value="ERF_bacteria_virus"/>
</dbReference>
<evidence type="ECO:0000313" key="1">
    <source>
        <dbReference type="EMBL" id="CAB5218794.1"/>
    </source>
</evidence>
<dbReference type="Pfam" id="PF04404">
    <property type="entry name" value="ERF"/>
    <property type="match status" value="1"/>
</dbReference>
<name>A0A6J7WRW4_9CAUD</name>